<organism evidence="2 3">
    <name type="scientific">Schizothecium vesticola</name>
    <dbReference type="NCBI Taxonomy" id="314040"/>
    <lineage>
        <taxon>Eukaryota</taxon>
        <taxon>Fungi</taxon>
        <taxon>Dikarya</taxon>
        <taxon>Ascomycota</taxon>
        <taxon>Pezizomycotina</taxon>
        <taxon>Sordariomycetes</taxon>
        <taxon>Sordariomycetidae</taxon>
        <taxon>Sordariales</taxon>
        <taxon>Schizotheciaceae</taxon>
        <taxon>Schizothecium</taxon>
    </lineage>
</organism>
<sequence length="306" mass="35312">PKRVVDISPPTSTGEDVRLHECSDGEVGTYVCLSHCWGRFQPLQTTRENLHAWKANIPWAQVPQTFRDAVFVTRRLGFRFLWIDSLCIVQDDKQDWEEQAPLMWSIYSNATLTLAATRCGDCRDTLLPQLQRTVHGRSATGHPIALAARNYPLLSRAWVFQERLISRRVVHFGHDELFWECMEGTKCECSSLNPRPRGTKSTRYRAGKAPLAEKSLQEIWYELVREYTNLRLTFASDRAAALQGLAEEMRQQRKSEYTCGIWHDSLLADLAWFVSNPLARDKEWASVDEGHFPSWSWCSVNTRCNY</sequence>
<evidence type="ECO:0000259" key="1">
    <source>
        <dbReference type="Pfam" id="PF06985"/>
    </source>
</evidence>
<feature type="non-terminal residue" evidence="2">
    <location>
        <position position="306"/>
    </location>
</feature>
<proteinExistence type="predicted"/>
<dbReference type="AlphaFoldDB" id="A0AA40KD18"/>
<feature type="non-terminal residue" evidence="2">
    <location>
        <position position="1"/>
    </location>
</feature>
<reference evidence="2" key="1">
    <citation type="submission" date="2023-06" db="EMBL/GenBank/DDBJ databases">
        <title>Genome-scale phylogeny and comparative genomics of the fungal order Sordariales.</title>
        <authorList>
            <consortium name="Lawrence Berkeley National Laboratory"/>
            <person name="Hensen N."/>
            <person name="Bonometti L."/>
            <person name="Westerberg I."/>
            <person name="Brannstrom I.O."/>
            <person name="Guillou S."/>
            <person name="Cros-Aarteil S."/>
            <person name="Calhoun S."/>
            <person name="Haridas S."/>
            <person name="Kuo A."/>
            <person name="Mondo S."/>
            <person name="Pangilinan J."/>
            <person name="Riley R."/>
            <person name="LaButti K."/>
            <person name="Andreopoulos B."/>
            <person name="Lipzen A."/>
            <person name="Chen C."/>
            <person name="Yanf M."/>
            <person name="Daum C."/>
            <person name="Ng V."/>
            <person name="Clum A."/>
            <person name="Steindorff A."/>
            <person name="Ohm R."/>
            <person name="Martin F."/>
            <person name="Silar P."/>
            <person name="Natvig D."/>
            <person name="Lalanne C."/>
            <person name="Gautier V."/>
            <person name="Ament-velasquez S.L."/>
            <person name="Kruys A."/>
            <person name="Hutchinson M.I."/>
            <person name="Powell A.J."/>
            <person name="Barry K."/>
            <person name="Miller A.N."/>
            <person name="Grigoriev I.V."/>
            <person name="Debuchy R."/>
            <person name="Gladieux P."/>
            <person name="Thoren M.H."/>
            <person name="Johannesson H."/>
        </authorList>
    </citation>
    <scope>NUCLEOTIDE SEQUENCE</scope>
    <source>
        <strain evidence="2">SMH3187-1</strain>
    </source>
</reference>
<gene>
    <name evidence="2" type="ORF">B0T18DRAFT_311545</name>
</gene>
<dbReference type="PANTHER" id="PTHR33112:SF16">
    <property type="entry name" value="HETEROKARYON INCOMPATIBILITY DOMAIN-CONTAINING PROTEIN"/>
    <property type="match status" value="1"/>
</dbReference>
<protein>
    <submittedName>
        <fullName evidence="2">Heterokaryon incompatibility protein-domain-containing protein</fullName>
    </submittedName>
</protein>
<dbReference type="Pfam" id="PF06985">
    <property type="entry name" value="HET"/>
    <property type="match status" value="1"/>
</dbReference>
<dbReference type="InterPro" id="IPR010730">
    <property type="entry name" value="HET"/>
</dbReference>
<evidence type="ECO:0000313" key="2">
    <source>
        <dbReference type="EMBL" id="KAK0754411.1"/>
    </source>
</evidence>
<evidence type="ECO:0000313" key="3">
    <source>
        <dbReference type="Proteomes" id="UP001172155"/>
    </source>
</evidence>
<accession>A0AA40KD18</accession>
<name>A0AA40KD18_9PEZI</name>
<keyword evidence="3" id="KW-1185">Reference proteome</keyword>
<dbReference type="EMBL" id="JAUKUD010000001">
    <property type="protein sequence ID" value="KAK0754411.1"/>
    <property type="molecule type" value="Genomic_DNA"/>
</dbReference>
<feature type="domain" description="Heterokaryon incompatibility" evidence="1">
    <location>
        <begin position="30"/>
        <end position="162"/>
    </location>
</feature>
<dbReference type="PANTHER" id="PTHR33112">
    <property type="entry name" value="DOMAIN PROTEIN, PUTATIVE-RELATED"/>
    <property type="match status" value="1"/>
</dbReference>
<comment type="caution">
    <text evidence="2">The sequence shown here is derived from an EMBL/GenBank/DDBJ whole genome shotgun (WGS) entry which is preliminary data.</text>
</comment>
<dbReference type="Proteomes" id="UP001172155">
    <property type="component" value="Unassembled WGS sequence"/>
</dbReference>